<comment type="caution">
    <text evidence="2">The sequence shown here is derived from an EMBL/GenBank/DDBJ whole genome shotgun (WGS) entry which is preliminary data.</text>
</comment>
<evidence type="ECO:0000313" key="3">
    <source>
        <dbReference type="Proteomes" id="UP001374584"/>
    </source>
</evidence>
<feature type="transmembrane region" description="Helical" evidence="1">
    <location>
        <begin position="131"/>
        <end position="152"/>
    </location>
</feature>
<gene>
    <name evidence="2" type="ORF">VNO80_18851</name>
</gene>
<reference evidence="2 3" key="1">
    <citation type="submission" date="2024-01" db="EMBL/GenBank/DDBJ databases">
        <title>The genomes of 5 underutilized Papilionoideae crops provide insights into root nodulation and disease resistanc.</title>
        <authorList>
            <person name="Jiang F."/>
        </authorList>
    </citation>
    <scope>NUCLEOTIDE SEQUENCE [LARGE SCALE GENOMIC DNA]</scope>
    <source>
        <strain evidence="2">JINMINGXINNONG_FW02</strain>
        <tissue evidence="2">Leaves</tissue>
    </source>
</reference>
<organism evidence="2 3">
    <name type="scientific">Phaseolus coccineus</name>
    <name type="common">Scarlet runner bean</name>
    <name type="synonym">Phaseolus multiflorus</name>
    <dbReference type="NCBI Taxonomy" id="3886"/>
    <lineage>
        <taxon>Eukaryota</taxon>
        <taxon>Viridiplantae</taxon>
        <taxon>Streptophyta</taxon>
        <taxon>Embryophyta</taxon>
        <taxon>Tracheophyta</taxon>
        <taxon>Spermatophyta</taxon>
        <taxon>Magnoliopsida</taxon>
        <taxon>eudicotyledons</taxon>
        <taxon>Gunneridae</taxon>
        <taxon>Pentapetalae</taxon>
        <taxon>rosids</taxon>
        <taxon>fabids</taxon>
        <taxon>Fabales</taxon>
        <taxon>Fabaceae</taxon>
        <taxon>Papilionoideae</taxon>
        <taxon>50 kb inversion clade</taxon>
        <taxon>NPAAA clade</taxon>
        <taxon>indigoferoid/millettioid clade</taxon>
        <taxon>Phaseoleae</taxon>
        <taxon>Phaseolus</taxon>
    </lineage>
</organism>
<evidence type="ECO:0000256" key="1">
    <source>
        <dbReference type="SAM" id="Phobius"/>
    </source>
</evidence>
<name>A0AAN9R037_PHACN</name>
<accession>A0AAN9R037</accession>
<evidence type="ECO:0000313" key="2">
    <source>
        <dbReference type="EMBL" id="KAK7353404.1"/>
    </source>
</evidence>
<sequence length="253" mass="28091">MLLQNISFLLHKFPINDVHLPQPLNGRCHHVLAPTRFLVLPRGAFLLACVLYFVNVRRYHIMRTRLAATGKTKLSLDWTHCLFYGISFIIVVDDEKDLYSTNIQKVKHMGLRRLFLPFFSSQFLRKLCGNLAVFISFFPSNFLFISILVLSLSLDTHFASVWCERDSTLFSSFSQTSFGSQTISETNNPGKGILVLSLSMVTSTHFSTTSDTHFVTGTAGLVSMSAVAVTPAVLFTALAGLALVAALFCGVSR</sequence>
<keyword evidence="1" id="KW-0812">Transmembrane</keyword>
<feature type="transmembrane region" description="Helical" evidence="1">
    <location>
        <begin position="39"/>
        <end position="56"/>
    </location>
</feature>
<dbReference type="Proteomes" id="UP001374584">
    <property type="component" value="Unassembled WGS sequence"/>
</dbReference>
<dbReference type="AlphaFoldDB" id="A0AAN9R037"/>
<protein>
    <submittedName>
        <fullName evidence="2">Uncharacterized protein</fullName>
    </submittedName>
</protein>
<dbReference type="EMBL" id="JAYMYR010000007">
    <property type="protein sequence ID" value="KAK7353404.1"/>
    <property type="molecule type" value="Genomic_DNA"/>
</dbReference>
<keyword evidence="1" id="KW-0472">Membrane</keyword>
<proteinExistence type="predicted"/>
<keyword evidence="1" id="KW-1133">Transmembrane helix</keyword>
<keyword evidence="3" id="KW-1185">Reference proteome</keyword>
<feature type="transmembrane region" description="Helical" evidence="1">
    <location>
        <begin position="232"/>
        <end position="251"/>
    </location>
</feature>